<reference evidence="1 2" key="1">
    <citation type="journal article" date="2023" name="Sci. Data">
        <title>Genome assembly of the Korean intertidal mud-creeper Batillaria attramentaria.</title>
        <authorList>
            <person name="Patra A.K."/>
            <person name="Ho P.T."/>
            <person name="Jun S."/>
            <person name="Lee S.J."/>
            <person name="Kim Y."/>
            <person name="Won Y.J."/>
        </authorList>
    </citation>
    <scope>NUCLEOTIDE SEQUENCE [LARGE SCALE GENOMIC DNA]</scope>
    <source>
        <strain evidence="1">Wonlab-2016</strain>
    </source>
</reference>
<accession>A0ABD0JJG0</accession>
<sequence length="110" mass="12639">MHGPGNCWFVRFAWDYSVTVQLGSALGKRKRVVEDEASLQSSSDAVRRSNCYTTCDEEGIRDSDIGYASHEYFPLEPPSARGNQRYAPPRRPAESMKRLSRLRKWILFPK</sequence>
<dbReference type="AlphaFoldDB" id="A0ABD0JJG0"/>
<evidence type="ECO:0000313" key="2">
    <source>
        <dbReference type="Proteomes" id="UP001519460"/>
    </source>
</evidence>
<evidence type="ECO:0000313" key="1">
    <source>
        <dbReference type="EMBL" id="KAK7475084.1"/>
    </source>
</evidence>
<name>A0ABD0JJG0_9CAEN</name>
<comment type="caution">
    <text evidence="1">The sequence shown here is derived from an EMBL/GenBank/DDBJ whole genome shotgun (WGS) entry which is preliminary data.</text>
</comment>
<organism evidence="1 2">
    <name type="scientific">Batillaria attramentaria</name>
    <dbReference type="NCBI Taxonomy" id="370345"/>
    <lineage>
        <taxon>Eukaryota</taxon>
        <taxon>Metazoa</taxon>
        <taxon>Spiralia</taxon>
        <taxon>Lophotrochozoa</taxon>
        <taxon>Mollusca</taxon>
        <taxon>Gastropoda</taxon>
        <taxon>Caenogastropoda</taxon>
        <taxon>Sorbeoconcha</taxon>
        <taxon>Cerithioidea</taxon>
        <taxon>Batillariidae</taxon>
        <taxon>Batillaria</taxon>
    </lineage>
</organism>
<proteinExistence type="predicted"/>
<dbReference type="Proteomes" id="UP001519460">
    <property type="component" value="Unassembled WGS sequence"/>
</dbReference>
<dbReference type="EMBL" id="JACVVK020000416">
    <property type="protein sequence ID" value="KAK7475084.1"/>
    <property type="molecule type" value="Genomic_DNA"/>
</dbReference>
<keyword evidence="2" id="KW-1185">Reference proteome</keyword>
<gene>
    <name evidence="1" type="ORF">BaRGS_00033697</name>
</gene>
<protein>
    <submittedName>
        <fullName evidence="1">Uncharacterized protein</fullName>
    </submittedName>
</protein>